<dbReference type="OrthoDB" id="7595324at2"/>
<dbReference type="Gene3D" id="2.40.70.10">
    <property type="entry name" value="Acid Proteases"/>
    <property type="match status" value="1"/>
</dbReference>
<proteinExistence type="predicted"/>
<dbReference type="SUPFAM" id="SSF50630">
    <property type="entry name" value="Acid proteases"/>
    <property type="match status" value="1"/>
</dbReference>
<keyword evidence="2" id="KW-0378">Hydrolase</keyword>
<dbReference type="RefSeq" id="WP_150097840.1">
    <property type="nucleotide sequence ID" value="NZ_VWPL01000019.1"/>
</dbReference>
<dbReference type="NCBIfam" id="TIGR02281">
    <property type="entry name" value="clan_AA_DTGA"/>
    <property type="match status" value="1"/>
</dbReference>
<evidence type="ECO:0000313" key="2">
    <source>
        <dbReference type="EMBL" id="KAA5599862.1"/>
    </source>
</evidence>
<keyword evidence="2" id="KW-0645">Protease</keyword>
<protein>
    <submittedName>
        <fullName evidence="2">TIGR02281 family clan AA aspartic protease</fullName>
        <ecNumber evidence="2">3.4.23.-</ecNumber>
    </submittedName>
</protein>
<evidence type="ECO:0000313" key="3">
    <source>
        <dbReference type="Proteomes" id="UP000323886"/>
    </source>
</evidence>
<gene>
    <name evidence="2" type="ORF">F1193_11455</name>
</gene>
<keyword evidence="1" id="KW-1133">Transmembrane helix</keyword>
<dbReference type="GO" id="GO:0006508">
    <property type="term" value="P:proteolysis"/>
    <property type="evidence" value="ECO:0007669"/>
    <property type="project" value="UniProtKB-KW"/>
</dbReference>
<feature type="transmembrane region" description="Helical" evidence="1">
    <location>
        <begin position="66"/>
        <end position="86"/>
    </location>
</feature>
<keyword evidence="1" id="KW-0812">Transmembrane</keyword>
<name>A0A5M6HVG0_9HYPH</name>
<dbReference type="InterPro" id="IPR021109">
    <property type="entry name" value="Peptidase_aspartic_dom_sf"/>
</dbReference>
<feature type="transmembrane region" description="Helical" evidence="1">
    <location>
        <begin position="38"/>
        <end position="59"/>
    </location>
</feature>
<dbReference type="CDD" id="cd05483">
    <property type="entry name" value="retropepsin_like_bacteria"/>
    <property type="match status" value="1"/>
</dbReference>
<keyword evidence="3" id="KW-1185">Reference proteome</keyword>
<reference evidence="2 3" key="1">
    <citation type="submission" date="2019-09" db="EMBL/GenBank/DDBJ databases">
        <title>Draft Whole-Genome sequence of Blastochloris sulfoviridis DSM 729.</title>
        <authorList>
            <person name="Meyer T.E."/>
            <person name="Kyndt J.A."/>
        </authorList>
    </citation>
    <scope>NUCLEOTIDE SEQUENCE [LARGE SCALE GENOMIC DNA]</scope>
    <source>
        <strain evidence="2 3">DSM 729</strain>
    </source>
</reference>
<dbReference type="GO" id="GO:0008233">
    <property type="term" value="F:peptidase activity"/>
    <property type="evidence" value="ECO:0007669"/>
    <property type="project" value="UniProtKB-KW"/>
</dbReference>
<dbReference type="Pfam" id="PF13975">
    <property type="entry name" value="gag-asp_proteas"/>
    <property type="match status" value="1"/>
</dbReference>
<comment type="caution">
    <text evidence="2">The sequence shown here is derived from an EMBL/GenBank/DDBJ whole genome shotgun (WGS) entry which is preliminary data.</text>
</comment>
<sequence length="240" mass="25513">MKSSRPFVILVTAVAVLVLGFGAREQSGIIAGMEIADLAGVSWRLALVTIAGTLAYLMYHGQLVEVMRTVLVWVGLLTVMALGYTYRIEIAALAHKLLGESIPDIVQAGRSDAPRVEVKRGSGGDFSVPAELNGKRVRMIVDTGATAVVLTLDAARAAGLPLDFLRYDVPVETAGGRTRAASVVIEKLSVGGIVARKVPALVAEPGNKLKVSLLGMTFLSRLDSFEVRGDKMVMRGRPES</sequence>
<dbReference type="EMBL" id="VWPL01000019">
    <property type="protein sequence ID" value="KAA5599862.1"/>
    <property type="molecule type" value="Genomic_DNA"/>
</dbReference>
<dbReference type="AlphaFoldDB" id="A0A5M6HVG0"/>
<dbReference type="InterPro" id="IPR034122">
    <property type="entry name" value="Retropepsin-like_bacterial"/>
</dbReference>
<dbReference type="Proteomes" id="UP000323886">
    <property type="component" value="Unassembled WGS sequence"/>
</dbReference>
<keyword evidence="1" id="KW-0472">Membrane</keyword>
<evidence type="ECO:0000256" key="1">
    <source>
        <dbReference type="SAM" id="Phobius"/>
    </source>
</evidence>
<dbReference type="InterPro" id="IPR011969">
    <property type="entry name" value="Clan_AA_Asp_peptidase_C"/>
</dbReference>
<organism evidence="2 3">
    <name type="scientific">Blastochloris sulfoviridis</name>
    <dbReference type="NCBI Taxonomy" id="50712"/>
    <lineage>
        <taxon>Bacteria</taxon>
        <taxon>Pseudomonadati</taxon>
        <taxon>Pseudomonadota</taxon>
        <taxon>Alphaproteobacteria</taxon>
        <taxon>Hyphomicrobiales</taxon>
        <taxon>Blastochloridaceae</taxon>
        <taxon>Blastochloris</taxon>
    </lineage>
</organism>
<dbReference type="EC" id="3.4.23.-" evidence="2"/>
<accession>A0A5M6HVG0</accession>